<evidence type="ECO:0000313" key="3">
    <source>
        <dbReference type="WBParaSite" id="PEQ_0000857001-mRNA-1"/>
    </source>
</evidence>
<evidence type="ECO:0000256" key="1">
    <source>
        <dbReference type="SAM" id="Coils"/>
    </source>
</evidence>
<evidence type="ECO:0000313" key="2">
    <source>
        <dbReference type="Proteomes" id="UP000887564"/>
    </source>
</evidence>
<organism evidence="2 3">
    <name type="scientific">Parascaris equorum</name>
    <name type="common">Equine roundworm</name>
    <dbReference type="NCBI Taxonomy" id="6256"/>
    <lineage>
        <taxon>Eukaryota</taxon>
        <taxon>Metazoa</taxon>
        <taxon>Ecdysozoa</taxon>
        <taxon>Nematoda</taxon>
        <taxon>Chromadorea</taxon>
        <taxon>Rhabditida</taxon>
        <taxon>Spirurina</taxon>
        <taxon>Ascaridomorpha</taxon>
        <taxon>Ascaridoidea</taxon>
        <taxon>Ascarididae</taxon>
        <taxon>Parascaris</taxon>
    </lineage>
</organism>
<proteinExistence type="predicted"/>
<sequence>LTFTYIYTYIYVYCFQLEKKTAEVAEYRQRVELLQSSSGDREKQISTLERKLSERQSAHEAVMLELANLKAIVDASKSDNEIMKLRLEESQRTAKENEERPEKETRCCLYVKPKAQFEIKTSDAKIETLEAEIKNLRNQLDAQHGIDEQVDALHKN</sequence>
<dbReference type="WBParaSite" id="PEQ_0000857001-mRNA-1">
    <property type="protein sequence ID" value="PEQ_0000857001-mRNA-1"/>
    <property type="gene ID" value="PEQ_0000857001"/>
</dbReference>
<accession>A0A914RPZ8</accession>
<name>A0A914RPZ8_PAREQ</name>
<reference evidence="3" key="1">
    <citation type="submission" date="2022-11" db="UniProtKB">
        <authorList>
            <consortium name="WormBaseParasite"/>
        </authorList>
    </citation>
    <scope>IDENTIFICATION</scope>
</reference>
<dbReference type="AlphaFoldDB" id="A0A914RPZ8"/>
<feature type="coiled-coil region" evidence="1">
    <location>
        <begin position="80"/>
        <end position="146"/>
    </location>
</feature>
<keyword evidence="2" id="KW-1185">Reference proteome</keyword>
<protein>
    <submittedName>
        <fullName evidence="3">Uncharacterized protein</fullName>
    </submittedName>
</protein>
<keyword evidence="1" id="KW-0175">Coiled coil</keyword>
<dbReference type="Proteomes" id="UP000887564">
    <property type="component" value="Unplaced"/>
</dbReference>